<dbReference type="Pfam" id="PF01416">
    <property type="entry name" value="PseudoU_synth_1"/>
    <property type="match status" value="2"/>
</dbReference>
<accession>A0A3B0XCU9</accession>
<keyword evidence="3 5" id="KW-0413">Isomerase</keyword>
<dbReference type="EC" id="5.4.99.12" evidence="5"/>
<protein>
    <submittedName>
        <fullName evidence="5">tRNA pseudouridine(38-40) synthase</fullName>
        <ecNumber evidence="5">5.4.99.12</ecNumber>
    </submittedName>
</protein>
<name>A0A3B0XCU9_9ZZZZ</name>
<dbReference type="GO" id="GO:0031119">
    <property type="term" value="P:tRNA pseudouridine synthesis"/>
    <property type="evidence" value="ECO:0007669"/>
    <property type="project" value="TreeGrafter"/>
</dbReference>
<reference evidence="5" key="1">
    <citation type="submission" date="2018-06" db="EMBL/GenBank/DDBJ databases">
        <authorList>
            <person name="Zhirakovskaya E."/>
        </authorList>
    </citation>
    <scope>NUCLEOTIDE SEQUENCE</scope>
</reference>
<dbReference type="GO" id="GO:0160147">
    <property type="term" value="F:tRNA pseudouridine(38-40) synthase activity"/>
    <property type="evidence" value="ECO:0007669"/>
    <property type="project" value="UniProtKB-EC"/>
</dbReference>
<feature type="domain" description="Pseudouridine synthase I TruA alpha/beta" evidence="4">
    <location>
        <begin position="143"/>
        <end position="245"/>
    </location>
</feature>
<organism evidence="5">
    <name type="scientific">hydrothermal vent metagenome</name>
    <dbReference type="NCBI Taxonomy" id="652676"/>
    <lineage>
        <taxon>unclassified sequences</taxon>
        <taxon>metagenomes</taxon>
        <taxon>ecological metagenomes</taxon>
    </lineage>
</organism>
<gene>
    <name evidence="5" type="ORF">MNBD_GAMMA11-38</name>
</gene>
<dbReference type="FunFam" id="3.30.70.580:FF:000001">
    <property type="entry name" value="tRNA pseudouridine synthase A"/>
    <property type="match status" value="1"/>
</dbReference>
<dbReference type="HAMAP" id="MF_00171">
    <property type="entry name" value="TruA"/>
    <property type="match status" value="1"/>
</dbReference>
<dbReference type="AlphaFoldDB" id="A0A3B0XCU9"/>
<comment type="similarity">
    <text evidence="1">Belongs to the tRNA pseudouridine synthase TruA family.</text>
</comment>
<feature type="domain" description="Pseudouridine synthase I TruA alpha/beta" evidence="4">
    <location>
        <begin position="8"/>
        <end position="86"/>
    </location>
</feature>
<evidence type="ECO:0000313" key="5">
    <source>
        <dbReference type="EMBL" id="VAW59419.1"/>
    </source>
</evidence>
<dbReference type="SUPFAM" id="SSF55120">
    <property type="entry name" value="Pseudouridine synthase"/>
    <property type="match status" value="1"/>
</dbReference>
<dbReference type="GO" id="GO:0003723">
    <property type="term" value="F:RNA binding"/>
    <property type="evidence" value="ECO:0007669"/>
    <property type="project" value="InterPro"/>
</dbReference>
<dbReference type="NCBIfam" id="TIGR00071">
    <property type="entry name" value="hisT_truA"/>
    <property type="match status" value="1"/>
</dbReference>
<dbReference type="PANTHER" id="PTHR11142:SF0">
    <property type="entry name" value="TRNA PSEUDOURIDINE SYNTHASE-LIKE 1"/>
    <property type="match status" value="1"/>
</dbReference>
<dbReference type="InterPro" id="IPR020094">
    <property type="entry name" value="TruA/RsuA/RluB/E/F_N"/>
</dbReference>
<dbReference type="PANTHER" id="PTHR11142">
    <property type="entry name" value="PSEUDOURIDYLATE SYNTHASE"/>
    <property type="match status" value="1"/>
</dbReference>
<dbReference type="InterPro" id="IPR001406">
    <property type="entry name" value="PsdUridine_synth_TruA"/>
</dbReference>
<dbReference type="InterPro" id="IPR020103">
    <property type="entry name" value="PsdUridine_synth_cat_dom_sf"/>
</dbReference>
<dbReference type="InterPro" id="IPR020095">
    <property type="entry name" value="PsdUridine_synth_TruA_C"/>
</dbReference>
<dbReference type="Gene3D" id="3.30.70.660">
    <property type="entry name" value="Pseudouridine synthase I, catalytic domain, C-terminal subdomain"/>
    <property type="match status" value="1"/>
</dbReference>
<keyword evidence="2" id="KW-0819">tRNA processing</keyword>
<evidence type="ECO:0000259" key="4">
    <source>
        <dbReference type="Pfam" id="PF01416"/>
    </source>
</evidence>
<sequence>MRIALGIEYDGSRFSGWQMQKQGTRTVQACVEQALSKVADEQVQVVCAGRTDTGVHATGQVVHFDCPAPRPDRAWVLGVNAHLPDDVVSLCSTRVVGDFSARFSATARQYRYVILNRAARSAVFSRRVNWIHSELNIEAMHQAAQALVGEQDFSSFRSAACQAEHAMRNVHWVKVSREADFIYIDIQANAFLHHMVRNIVGSLLIVGQNEQPVEWMADLMALNDRTQAGPTAVAEGLYLVKVSYPESMGINFPVYLPRFG</sequence>
<proteinExistence type="inferred from homology"/>
<dbReference type="PIRSF" id="PIRSF001430">
    <property type="entry name" value="tRNA_psdUrid_synth"/>
    <property type="match status" value="1"/>
</dbReference>
<dbReference type="CDD" id="cd02570">
    <property type="entry name" value="PseudoU_synth_EcTruA"/>
    <property type="match status" value="1"/>
</dbReference>
<dbReference type="InterPro" id="IPR020097">
    <property type="entry name" value="PsdUridine_synth_TruA_a/b_dom"/>
</dbReference>
<evidence type="ECO:0000256" key="1">
    <source>
        <dbReference type="ARBA" id="ARBA00009375"/>
    </source>
</evidence>
<evidence type="ECO:0000256" key="2">
    <source>
        <dbReference type="ARBA" id="ARBA00022694"/>
    </source>
</evidence>
<evidence type="ECO:0000256" key="3">
    <source>
        <dbReference type="ARBA" id="ARBA00023235"/>
    </source>
</evidence>
<dbReference type="EMBL" id="UOFG01000082">
    <property type="protein sequence ID" value="VAW59419.1"/>
    <property type="molecule type" value="Genomic_DNA"/>
</dbReference>
<dbReference type="Gene3D" id="3.30.70.580">
    <property type="entry name" value="Pseudouridine synthase I, catalytic domain, N-terminal subdomain"/>
    <property type="match status" value="1"/>
</dbReference>